<dbReference type="GeneID" id="94349116"/>
<evidence type="ECO:0000256" key="1">
    <source>
        <dbReference type="SAM" id="MobiDB-lite"/>
    </source>
</evidence>
<comment type="caution">
    <text evidence="2">The sequence shown here is derived from an EMBL/GenBank/DDBJ whole genome shotgun (WGS) entry which is preliminary data.</text>
</comment>
<evidence type="ECO:0000313" key="3">
    <source>
        <dbReference type="Proteomes" id="UP000294530"/>
    </source>
</evidence>
<dbReference type="AlphaFoldDB" id="A0A976FFX7"/>
<dbReference type="OrthoDB" id="168429at2759"/>
<sequence>MFQFHAPNGSHDDQVGEIEIYRARHRLICRGHQSSASPSTQVEDLDIEDGRARKISTKWRRQQLQQLPVTNQLSNSVETLVGFNAFDFSASPEAFHETQQLNSRKLVSPSYTSNQEDQHTNNNHSSLWERRISVSQQSKIPARHVPTLGKDALWGGQVHYSTQDAQRQALYHRPQYYA</sequence>
<feature type="region of interest" description="Disordered" evidence="1">
    <location>
        <begin position="102"/>
        <end position="125"/>
    </location>
</feature>
<name>A0A976FFX7_BRELC</name>
<evidence type="ECO:0000313" key="2">
    <source>
        <dbReference type="EMBL" id="TDH65901.1"/>
    </source>
</evidence>
<accession>A0A976FFX7</accession>
<proteinExistence type="predicted"/>
<dbReference type="RefSeq" id="XP_067815400.1">
    <property type="nucleotide sequence ID" value="XM_067963445.1"/>
</dbReference>
<dbReference type="Proteomes" id="UP000294530">
    <property type="component" value="Unassembled WGS sequence"/>
</dbReference>
<keyword evidence="3" id="KW-1185">Reference proteome</keyword>
<reference evidence="2 3" key="1">
    <citation type="journal article" date="2021" name="Genome Biol.">
        <title>AFLAP: assembly-free linkage analysis pipeline using k-mers from genome sequencing data.</title>
        <authorList>
            <person name="Fletcher K."/>
            <person name="Zhang L."/>
            <person name="Gil J."/>
            <person name="Han R."/>
            <person name="Cavanaugh K."/>
            <person name="Michelmore R."/>
        </authorList>
    </citation>
    <scope>NUCLEOTIDE SEQUENCE [LARGE SCALE GENOMIC DNA]</scope>
    <source>
        <strain evidence="2 3">SF5</strain>
    </source>
</reference>
<dbReference type="KEGG" id="blac:94349116"/>
<organism evidence="2 3">
    <name type="scientific">Bremia lactucae</name>
    <name type="common">Lettuce downy mildew</name>
    <dbReference type="NCBI Taxonomy" id="4779"/>
    <lineage>
        <taxon>Eukaryota</taxon>
        <taxon>Sar</taxon>
        <taxon>Stramenopiles</taxon>
        <taxon>Oomycota</taxon>
        <taxon>Peronosporomycetes</taxon>
        <taxon>Peronosporales</taxon>
        <taxon>Peronosporaceae</taxon>
        <taxon>Bremia</taxon>
    </lineage>
</organism>
<dbReference type="EMBL" id="SHOA02000001">
    <property type="protein sequence ID" value="TDH65901.1"/>
    <property type="molecule type" value="Genomic_DNA"/>
</dbReference>
<gene>
    <name evidence="2" type="ORF">CCR75_005364</name>
</gene>
<protein>
    <submittedName>
        <fullName evidence="2">Uncharacterized protein</fullName>
    </submittedName>
</protein>